<dbReference type="SUPFAM" id="SSF53448">
    <property type="entry name" value="Nucleotide-diphospho-sugar transferases"/>
    <property type="match status" value="1"/>
</dbReference>
<accession>A0ABP3H7U8</accession>
<reference evidence="3" key="1">
    <citation type="journal article" date="2019" name="Int. J. Syst. Evol. Microbiol.">
        <title>The Global Catalogue of Microorganisms (GCM) 10K type strain sequencing project: providing services to taxonomists for standard genome sequencing and annotation.</title>
        <authorList>
            <consortium name="The Broad Institute Genomics Platform"/>
            <consortium name="The Broad Institute Genome Sequencing Center for Infectious Disease"/>
            <person name="Wu L."/>
            <person name="Ma J."/>
        </authorList>
    </citation>
    <scope>NUCLEOTIDE SEQUENCE [LARGE SCALE GENOMIC DNA]</scope>
    <source>
        <strain evidence="3">JCM 13378</strain>
    </source>
</reference>
<comment type="caution">
    <text evidence="2">The sequence shown here is derived from an EMBL/GenBank/DDBJ whole genome shotgun (WGS) entry which is preliminary data.</text>
</comment>
<proteinExistence type="predicted"/>
<keyword evidence="3" id="KW-1185">Reference proteome</keyword>
<dbReference type="InterPro" id="IPR001173">
    <property type="entry name" value="Glyco_trans_2-like"/>
</dbReference>
<organism evidence="2 3">
    <name type="scientific">Bowmanella denitrificans</name>
    <dbReference type="NCBI Taxonomy" id="366582"/>
    <lineage>
        <taxon>Bacteria</taxon>
        <taxon>Pseudomonadati</taxon>
        <taxon>Pseudomonadota</taxon>
        <taxon>Gammaproteobacteria</taxon>
        <taxon>Alteromonadales</taxon>
        <taxon>Alteromonadaceae</taxon>
        <taxon>Bowmanella</taxon>
    </lineage>
</organism>
<dbReference type="InterPro" id="IPR029044">
    <property type="entry name" value="Nucleotide-diphossugar_trans"/>
</dbReference>
<dbReference type="EMBL" id="BAAAEI010000020">
    <property type="protein sequence ID" value="GAA0364357.1"/>
    <property type="molecule type" value="Genomic_DNA"/>
</dbReference>
<dbReference type="PANTHER" id="PTHR43685">
    <property type="entry name" value="GLYCOSYLTRANSFERASE"/>
    <property type="match status" value="1"/>
</dbReference>
<dbReference type="InterPro" id="IPR050834">
    <property type="entry name" value="Glycosyltransf_2"/>
</dbReference>
<gene>
    <name evidence="2" type="ORF">GCM10009092_30890</name>
</gene>
<evidence type="ECO:0000313" key="2">
    <source>
        <dbReference type="EMBL" id="GAA0364357.1"/>
    </source>
</evidence>
<feature type="domain" description="Glycosyltransferase 2-like" evidence="1">
    <location>
        <begin position="13"/>
        <end position="147"/>
    </location>
</feature>
<evidence type="ECO:0000259" key="1">
    <source>
        <dbReference type="Pfam" id="PF00535"/>
    </source>
</evidence>
<evidence type="ECO:0000313" key="3">
    <source>
        <dbReference type="Proteomes" id="UP001501757"/>
    </source>
</evidence>
<dbReference type="Proteomes" id="UP001501757">
    <property type="component" value="Unassembled WGS sequence"/>
</dbReference>
<protein>
    <recommendedName>
        <fullName evidence="1">Glycosyltransferase 2-like domain-containing protein</fullName>
    </recommendedName>
</protein>
<dbReference type="Pfam" id="PF00535">
    <property type="entry name" value="Glycos_transf_2"/>
    <property type="match status" value="1"/>
</dbReference>
<dbReference type="CDD" id="cd00761">
    <property type="entry name" value="Glyco_tranf_GTA_type"/>
    <property type="match status" value="1"/>
</dbReference>
<name>A0ABP3H7U8_9ALTE</name>
<dbReference type="PANTHER" id="PTHR43685:SF2">
    <property type="entry name" value="GLYCOSYLTRANSFERASE 2-LIKE DOMAIN-CONTAINING PROTEIN"/>
    <property type="match status" value="1"/>
</dbReference>
<dbReference type="Gene3D" id="3.90.550.10">
    <property type="entry name" value="Spore Coat Polysaccharide Biosynthesis Protein SpsA, Chain A"/>
    <property type="match status" value="1"/>
</dbReference>
<dbReference type="RefSeq" id="WP_343846139.1">
    <property type="nucleotide sequence ID" value="NZ_BAAAEI010000020.1"/>
</dbReference>
<sequence length="329" mass="37992">MQSLTPLGVPAVTIVLPVYNRRATVARALDSIRGQSFSDYEVIIVDDGSTDGSDKIIAPYLQDWRFRYFKQANSGKPSRARNAGVKLARCEWLAFLDSDDEWPPDQLASQMQTLLAFRTYNVGMVFTDNRKVINGQELHQGFFTRLGIEQGLKDATERLCNWGRLFNPQRFQRLLCYSGFVMTQGVLVNRHLWQQVGGFDTDLTFAEDTDCWLKISGQCRVAQAFGPGFRYHCHGQNMTADTSQQLYQDSIRVLQRHEQLLADDIESVQHLRARILVYQILLQAMQRDHATATDDRLTLRHFTNLKWNRQLLRVLVRNLNWLPFHLALR</sequence>